<gene>
    <name evidence="2" type="ORF">MPNT_10221</name>
</gene>
<organism evidence="2 3">
    <name type="scientific">Candidatus Methylacidithermus pantelleriae</name>
    <dbReference type="NCBI Taxonomy" id="2744239"/>
    <lineage>
        <taxon>Bacteria</taxon>
        <taxon>Pseudomonadati</taxon>
        <taxon>Verrucomicrobiota</taxon>
        <taxon>Methylacidiphilae</taxon>
        <taxon>Methylacidiphilales</taxon>
        <taxon>Methylacidiphilaceae</taxon>
        <taxon>Candidatus Methylacidithermus</taxon>
    </lineage>
</organism>
<dbReference type="Pfam" id="PF12705">
    <property type="entry name" value="PDDEXK_1"/>
    <property type="match status" value="1"/>
</dbReference>
<feature type="domain" description="PD-(D/E)XK endonuclease-like" evidence="1">
    <location>
        <begin position="705"/>
        <end position="929"/>
    </location>
</feature>
<dbReference type="RefSeq" id="WP_174581690.1">
    <property type="nucleotide sequence ID" value="NZ_CAJNOB010000001.1"/>
</dbReference>
<reference evidence="2" key="1">
    <citation type="submission" date="2021-02" db="EMBL/GenBank/DDBJ databases">
        <authorList>
            <person name="Cremers G."/>
            <person name="Picone N."/>
        </authorList>
    </citation>
    <scope>NUCLEOTIDE SEQUENCE</scope>
    <source>
        <strain evidence="2">PQ17</strain>
    </source>
</reference>
<dbReference type="InterPro" id="IPR027417">
    <property type="entry name" value="P-loop_NTPase"/>
</dbReference>
<evidence type="ECO:0000259" key="1">
    <source>
        <dbReference type="Pfam" id="PF12705"/>
    </source>
</evidence>
<protein>
    <recommendedName>
        <fullName evidence="1">PD-(D/E)XK endonuclease-like domain-containing protein</fullName>
    </recommendedName>
</protein>
<keyword evidence="3" id="KW-1185">Reference proteome</keyword>
<accession>A0A8J2BFU0</accession>
<comment type="caution">
    <text evidence="2">The sequence shown here is derived from an EMBL/GenBank/DDBJ whole genome shotgun (WGS) entry which is preliminary data.</text>
</comment>
<sequence>MERAPRGLAYGLEVSSTRELHEVFCQLWETWRTPTVSDCPRPAWIALPEPGAIEGFKRSLLSCGLPIFRVEFLGPAALRERLLVAYGLPDPPVLPRWIQKWLMEETLRRYLSHSETPQDPLIQSLAQDPAPLLESLELLAFLGIPYEELPLFRRYPDLAQAWLAFMRQIPFCDPLYSFELAKRRLQDQSIRLPGDFFAVGFGPEHAATGFLRWLELAFQSFENVALLALRSQGEDPRLARHWEMWVAHWFGANAAHSVFPAARTPLENKEGPTWKFFLTPDQESQRELAVRVAKSWLSRSPDRNARLGIVLPRSNAFALALADSLEKEGLPFFCQLPLFSKPRHEQRFLALWILLQNEGLRSVTLVEFWKVAWLIGSALCSLAGQELTPAELETFLWDQAARTLCQNLLGTVPSNPDGLAGMPPALEAFCLEYAKRRWPAQAPLGDFCRHLVDDASWLLGREWAEALESLFYEDLGSIEELFSRPVERTGAVRFLELFLTQTQPERRGSPWAPIHLCSPQSAVLDRWESLLLLSVNQGIWDSARTVPPPFSEVREGLGCSCEPAQEKMTTSTPFWEMVIAEPIPVAAQWERFHRAVDREIFCVAAAYDELETLHEWEVAPLFIEAWNRLRPHTPWQEAYTLALLETSRRALTSYELGSSPHLPQPQLDELARIHRLRRDPTKPFDSHSFFVSNPLDIAQETPPLAATEAETILCSPAYAYFSLFLKLEGKPREWTEEQLLALFEGQILHEALARSLPLSCQNRSFGPAFNWSAWEPLPSHWGSLWQKELDRYLKGKKLWLENSFFSSPPGPPPWWESYWLELLAAAQELRQKTLSLWESAGRPSWAATELKLLVPKELAKNILGTPWDWKGKVDLVFLDQPPGTHSSQAWIIDYKTSTNASFFHQEKVLASGTHFQLVVYCALFRALAGAQLSTYAATVPLASQKMPQWSFVDPFAPVYEPLWATLRAAWQSGQFGQAERVKPRYGKGLPFPKSMLPLETGILENKWKLSFPLCHWERAF</sequence>
<evidence type="ECO:0000313" key="3">
    <source>
        <dbReference type="Proteomes" id="UP000663859"/>
    </source>
</evidence>
<evidence type="ECO:0000313" key="2">
    <source>
        <dbReference type="EMBL" id="CAF0689435.1"/>
    </source>
</evidence>
<proteinExistence type="predicted"/>
<dbReference type="EMBL" id="CAJNOB010000001">
    <property type="protein sequence ID" value="CAF0689435.1"/>
    <property type="molecule type" value="Genomic_DNA"/>
</dbReference>
<dbReference type="InterPro" id="IPR038726">
    <property type="entry name" value="PDDEXK_AddAB-type"/>
</dbReference>
<name>A0A8J2BFU0_9BACT</name>
<dbReference type="AlphaFoldDB" id="A0A8J2BFU0"/>
<dbReference type="SUPFAM" id="SSF52540">
    <property type="entry name" value="P-loop containing nucleoside triphosphate hydrolases"/>
    <property type="match status" value="1"/>
</dbReference>
<dbReference type="Proteomes" id="UP000663859">
    <property type="component" value="Unassembled WGS sequence"/>
</dbReference>